<name>A0AAV9FL60_ACOCL</name>
<dbReference type="Proteomes" id="UP001180020">
    <property type="component" value="Unassembled WGS sequence"/>
</dbReference>
<organism evidence="2 3">
    <name type="scientific">Acorus calamus</name>
    <name type="common">Sweet flag</name>
    <dbReference type="NCBI Taxonomy" id="4465"/>
    <lineage>
        <taxon>Eukaryota</taxon>
        <taxon>Viridiplantae</taxon>
        <taxon>Streptophyta</taxon>
        <taxon>Embryophyta</taxon>
        <taxon>Tracheophyta</taxon>
        <taxon>Spermatophyta</taxon>
        <taxon>Magnoliopsida</taxon>
        <taxon>Liliopsida</taxon>
        <taxon>Acoraceae</taxon>
        <taxon>Acorus</taxon>
    </lineage>
</organism>
<reference evidence="2" key="2">
    <citation type="submission" date="2023-06" db="EMBL/GenBank/DDBJ databases">
        <authorList>
            <person name="Ma L."/>
            <person name="Liu K.-W."/>
            <person name="Li Z."/>
            <person name="Hsiao Y.-Y."/>
            <person name="Qi Y."/>
            <person name="Fu T."/>
            <person name="Tang G."/>
            <person name="Zhang D."/>
            <person name="Sun W.-H."/>
            <person name="Liu D.-K."/>
            <person name="Li Y."/>
            <person name="Chen G.-Z."/>
            <person name="Liu X.-D."/>
            <person name="Liao X.-Y."/>
            <person name="Jiang Y.-T."/>
            <person name="Yu X."/>
            <person name="Hao Y."/>
            <person name="Huang J."/>
            <person name="Zhao X.-W."/>
            <person name="Ke S."/>
            <person name="Chen Y.-Y."/>
            <person name="Wu W.-L."/>
            <person name="Hsu J.-L."/>
            <person name="Lin Y.-F."/>
            <person name="Huang M.-D."/>
            <person name="Li C.-Y."/>
            <person name="Huang L."/>
            <person name="Wang Z.-W."/>
            <person name="Zhao X."/>
            <person name="Zhong W.-Y."/>
            <person name="Peng D.-H."/>
            <person name="Ahmad S."/>
            <person name="Lan S."/>
            <person name="Zhang J.-S."/>
            <person name="Tsai W.-C."/>
            <person name="Van De Peer Y."/>
            <person name="Liu Z.-J."/>
        </authorList>
    </citation>
    <scope>NUCLEOTIDE SEQUENCE</scope>
    <source>
        <strain evidence="2">CP</strain>
        <tissue evidence="2">Leaves</tissue>
    </source>
</reference>
<comment type="caution">
    <text evidence="2">The sequence shown here is derived from an EMBL/GenBank/DDBJ whole genome shotgun (WGS) entry which is preliminary data.</text>
</comment>
<dbReference type="AlphaFoldDB" id="A0AAV9FL60"/>
<feature type="region of interest" description="Disordered" evidence="1">
    <location>
        <begin position="58"/>
        <end position="77"/>
    </location>
</feature>
<evidence type="ECO:0000256" key="1">
    <source>
        <dbReference type="SAM" id="MobiDB-lite"/>
    </source>
</evidence>
<sequence>MVAEKRSSYEEIRQRTIEENKKKLDELNLSLLTKSLRETASPKPYPVKQVKKRKIDVGSESFERRRSGRLSDKPAPNYRGVMVTHTLEDMLLCSKSYNTTTTRRRIHSSSSSKRGR</sequence>
<keyword evidence="3" id="KW-1185">Reference proteome</keyword>
<evidence type="ECO:0000313" key="2">
    <source>
        <dbReference type="EMBL" id="KAK1325979.1"/>
    </source>
</evidence>
<dbReference type="EMBL" id="JAUJYO010000001">
    <property type="protein sequence ID" value="KAK1325979.1"/>
    <property type="molecule type" value="Genomic_DNA"/>
</dbReference>
<protein>
    <submittedName>
        <fullName evidence="2">B3 domain-containing protein</fullName>
    </submittedName>
</protein>
<feature type="region of interest" description="Disordered" evidence="1">
    <location>
        <begin position="95"/>
        <end position="116"/>
    </location>
</feature>
<gene>
    <name evidence="2" type="ORF">QJS10_CPA01g01207</name>
</gene>
<reference evidence="2" key="1">
    <citation type="journal article" date="2023" name="Nat. Commun.">
        <title>Diploid and tetraploid genomes of Acorus and the evolution of monocots.</title>
        <authorList>
            <person name="Ma L."/>
            <person name="Liu K.W."/>
            <person name="Li Z."/>
            <person name="Hsiao Y.Y."/>
            <person name="Qi Y."/>
            <person name="Fu T."/>
            <person name="Tang G.D."/>
            <person name="Zhang D."/>
            <person name="Sun W.H."/>
            <person name="Liu D.K."/>
            <person name="Li Y."/>
            <person name="Chen G.Z."/>
            <person name="Liu X.D."/>
            <person name="Liao X.Y."/>
            <person name="Jiang Y.T."/>
            <person name="Yu X."/>
            <person name="Hao Y."/>
            <person name="Huang J."/>
            <person name="Zhao X.W."/>
            <person name="Ke S."/>
            <person name="Chen Y.Y."/>
            <person name="Wu W.L."/>
            <person name="Hsu J.L."/>
            <person name="Lin Y.F."/>
            <person name="Huang M.D."/>
            <person name="Li C.Y."/>
            <person name="Huang L."/>
            <person name="Wang Z.W."/>
            <person name="Zhao X."/>
            <person name="Zhong W.Y."/>
            <person name="Peng D.H."/>
            <person name="Ahmad S."/>
            <person name="Lan S."/>
            <person name="Zhang J.S."/>
            <person name="Tsai W.C."/>
            <person name="Van de Peer Y."/>
            <person name="Liu Z.J."/>
        </authorList>
    </citation>
    <scope>NUCLEOTIDE SEQUENCE</scope>
    <source>
        <strain evidence="2">CP</strain>
    </source>
</reference>
<accession>A0AAV9FL60</accession>
<proteinExistence type="predicted"/>
<evidence type="ECO:0000313" key="3">
    <source>
        <dbReference type="Proteomes" id="UP001180020"/>
    </source>
</evidence>
<feature type="compositionally biased region" description="Basic and acidic residues" evidence="1">
    <location>
        <begin position="58"/>
        <end position="72"/>
    </location>
</feature>
<feature type="compositionally biased region" description="Basic residues" evidence="1">
    <location>
        <begin position="102"/>
        <end position="116"/>
    </location>
</feature>